<evidence type="ECO:0000259" key="8">
    <source>
        <dbReference type="Pfam" id="PF21237"/>
    </source>
</evidence>
<dbReference type="Gene3D" id="3.30.70.2510">
    <property type="match status" value="1"/>
</dbReference>
<dbReference type="InterPro" id="IPR048741">
    <property type="entry name" value="Pus10-like_C"/>
</dbReference>
<dbReference type="OrthoDB" id="271937at2759"/>
<dbReference type="AlphaFoldDB" id="W4GI66"/>
<dbReference type="Pfam" id="PF21238">
    <property type="entry name" value="Pus10_C"/>
    <property type="match status" value="1"/>
</dbReference>
<feature type="domain" description="Pus10 N-terminal eukaryotes" evidence="8">
    <location>
        <begin position="78"/>
        <end position="240"/>
    </location>
</feature>
<evidence type="ECO:0000313" key="10">
    <source>
        <dbReference type="EMBL" id="ETV78618.1"/>
    </source>
</evidence>
<dbReference type="EC" id="5.4.99.25" evidence="2"/>
<dbReference type="GO" id="GO:0160148">
    <property type="term" value="F:tRNA pseudouridine(55) synthase activity"/>
    <property type="evidence" value="ECO:0007669"/>
    <property type="project" value="UniProtKB-EC"/>
</dbReference>
<feature type="domain" description="Pus10-like C-terminal" evidence="9">
    <location>
        <begin position="250"/>
        <end position="481"/>
    </location>
</feature>
<dbReference type="PANTHER" id="PTHR21568:SF0">
    <property type="entry name" value="TRNA PSEUDOURIDINE SYNTHASE PUS10"/>
    <property type="match status" value="1"/>
</dbReference>
<protein>
    <recommendedName>
        <fullName evidence="2">tRNA pseudouridine(55) synthase</fullName>
        <ecNumber evidence="2">5.4.99.25</ecNumber>
    </recommendedName>
    <alternativeName>
        <fullName evidence="7">tRNA pseudouridine 55 synthase</fullName>
    </alternativeName>
    <alternativeName>
        <fullName evidence="5">tRNA pseudouridylate synthase</fullName>
    </alternativeName>
    <alternativeName>
        <fullName evidence="6">tRNA-uridine isomerase</fullName>
    </alternativeName>
</protein>
<dbReference type="Gene3D" id="3.30.70.3190">
    <property type="match status" value="1"/>
</dbReference>
<dbReference type="InterPro" id="IPR048742">
    <property type="entry name" value="Pus10_N_euk"/>
</dbReference>
<dbReference type="InterPro" id="IPR020103">
    <property type="entry name" value="PsdUridine_synth_cat_dom_sf"/>
</dbReference>
<organism evidence="10">
    <name type="scientific">Aphanomyces astaci</name>
    <name type="common">Crayfish plague agent</name>
    <dbReference type="NCBI Taxonomy" id="112090"/>
    <lineage>
        <taxon>Eukaryota</taxon>
        <taxon>Sar</taxon>
        <taxon>Stramenopiles</taxon>
        <taxon>Oomycota</taxon>
        <taxon>Saprolegniomycetes</taxon>
        <taxon>Saprolegniales</taxon>
        <taxon>Verrucalvaceae</taxon>
        <taxon>Aphanomyces</taxon>
    </lineage>
</organism>
<proteinExistence type="inferred from homology"/>
<reference evidence="10" key="1">
    <citation type="submission" date="2013-12" db="EMBL/GenBank/DDBJ databases">
        <title>The Genome Sequence of Aphanomyces astaci APO3.</title>
        <authorList>
            <consortium name="The Broad Institute Genomics Platform"/>
            <person name="Russ C."/>
            <person name="Tyler B."/>
            <person name="van West P."/>
            <person name="Dieguez-Uribeondo J."/>
            <person name="Young S.K."/>
            <person name="Zeng Q."/>
            <person name="Gargeya S."/>
            <person name="Fitzgerald M."/>
            <person name="Abouelleil A."/>
            <person name="Alvarado L."/>
            <person name="Chapman S.B."/>
            <person name="Gainer-Dewar J."/>
            <person name="Goldberg J."/>
            <person name="Griggs A."/>
            <person name="Gujja S."/>
            <person name="Hansen M."/>
            <person name="Howarth C."/>
            <person name="Imamovic A."/>
            <person name="Ireland A."/>
            <person name="Larimer J."/>
            <person name="McCowan C."/>
            <person name="Murphy C."/>
            <person name="Pearson M."/>
            <person name="Poon T.W."/>
            <person name="Priest M."/>
            <person name="Roberts A."/>
            <person name="Saif S."/>
            <person name="Shea T."/>
            <person name="Sykes S."/>
            <person name="Wortman J."/>
            <person name="Nusbaum C."/>
            <person name="Birren B."/>
        </authorList>
    </citation>
    <scope>NUCLEOTIDE SEQUENCE [LARGE SCALE GENOMIC DNA]</scope>
    <source>
        <strain evidence="10">APO3</strain>
    </source>
</reference>
<keyword evidence="4" id="KW-0413">Isomerase</keyword>
<comment type="similarity">
    <text evidence="1">Belongs to the pseudouridine synthase Pus10 family.</text>
</comment>
<accession>W4GI66</accession>
<evidence type="ECO:0000256" key="2">
    <source>
        <dbReference type="ARBA" id="ARBA00012787"/>
    </source>
</evidence>
<evidence type="ECO:0000256" key="6">
    <source>
        <dbReference type="ARBA" id="ARBA00079393"/>
    </source>
</evidence>
<keyword evidence="3" id="KW-0819">tRNA processing</keyword>
<dbReference type="SUPFAM" id="SSF55120">
    <property type="entry name" value="Pseudouridine synthase"/>
    <property type="match status" value="1"/>
</dbReference>
<evidence type="ECO:0000256" key="4">
    <source>
        <dbReference type="ARBA" id="ARBA00023235"/>
    </source>
</evidence>
<evidence type="ECO:0000256" key="5">
    <source>
        <dbReference type="ARBA" id="ARBA00075270"/>
    </source>
</evidence>
<evidence type="ECO:0000256" key="7">
    <source>
        <dbReference type="ARBA" id="ARBA00083669"/>
    </source>
</evidence>
<dbReference type="FunFam" id="3.30.70.2510:FF:000001">
    <property type="entry name" value="tRNA pseudouridine synthase Pus10"/>
    <property type="match status" value="1"/>
</dbReference>
<dbReference type="VEuPathDB" id="FungiDB:H257_08111"/>
<gene>
    <name evidence="10" type="ORF">H257_08111</name>
</gene>
<dbReference type="GO" id="GO:0003723">
    <property type="term" value="F:RNA binding"/>
    <property type="evidence" value="ECO:0007669"/>
    <property type="project" value="InterPro"/>
</dbReference>
<dbReference type="GO" id="GO:0031119">
    <property type="term" value="P:tRNA pseudouridine synthesis"/>
    <property type="evidence" value="ECO:0007669"/>
    <property type="project" value="UniProtKB-ARBA"/>
</dbReference>
<name>W4GI66_APHAT</name>
<dbReference type="STRING" id="112090.W4GI66"/>
<sequence length="484" mass="52878">MADVTVNATLLGLLPAASFEKLHALKGLGVCIRCILRYAAISDHELYSLDTAVLNRTWDAFVAAHGGSAVPTGSAGVCTCCLDVFEGALGAAGRADLIAKSKDSGYATSTFMIAIQIPSATLIRQHALNHVVQITTVPIDLKEVLKWCLTPLLAAALNHAAYVATSDISIHLHFHHELSEQEAMQLPTIRDTIVQNKKRKLDIDAFGAVTRALQTALLHASNLPSTLTSPPTVAASPCTLTYTIERAPTYLAGRYLKFQRGLSQTPWVLEGERLGESSVEEAIGDIVLPHFQAKSYKFHTAGREDVDVRMLGNGRPFILELIDSKVASLASAAHYERIQAEVNLKNVDRVEIRQFQLTDKKGFTVLQAGADSKRKTYCCVVWVADKLTREHVARLNGISDLAVAQKTPVRVLHRRTLLTRSKVIHSAHVTVLNDHYMLLRLTTSAGTYVKEFIHGDLGRTLPNVSTLLGCDADILQLDVEDLLE</sequence>
<dbReference type="Pfam" id="PF21237">
    <property type="entry name" value="Pus10_N_euk"/>
    <property type="match status" value="1"/>
</dbReference>
<dbReference type="FunFam" id="3.30.70.3190:FF:000001">
    <property type="entry name" value="tRNA pseudouridine synthase Pus10"/>
    <property type="match status" value="1"/>
</dbReference>
<dbReference type="RefSeq" id="XP_009832200.1">
    <property type="nucleotide sequence ID" value="XM_009833898.1"/>
</dbReference>
<dbReference type="PANTHER" id="PTHR21568">
    <property type="entry name" value="TRNA PSEUDOURIDINE SYNTHASE PUS10"/>
    <property type="match status" value="1"/>
</dbReference>
<evidence type="ECO:0000256" key="1">
    <source>
        <dbReference type="ARBA" id="ARBA00009652"/>
    </source>
</evidence>
<evidence type="ECO:0000256" key="3">
    <source>
        <dbReference type="ARBA" id="ARBA00022694"/>
    </source>
</evidence>
<evidence type="ECO:0000259" key="9">
    <source>
        <dbReference type="Pfam" id="PF21238"/>
    </source>
</evidence>
<dbReference type="EMBL" id="KI913130">
    <property type="protein sequence ID" value="ETV78618.1"/>
    <property type="molecule type" value="Genomic_DNA"/>
</dbReference>
<dbReference type="GeneID" id="20810107"/>
<dbReference type="InterPro" id="IPR039894">
    <property type="entry name" value="Pus10-like"/>
</dbReference>